<dbReference type="InterPro" id="IPR036961">
    <property type="entry name" value="Kinesin_motor_dom_sf"/>
</dbReference>
<dbReference type="OrthoDB" id="3176171at2759"/>
<dbReference type="GO" id="GO:0007018">
    <property type="term" value="P:microtubule-based movement"/>
    <property type="evidence" value="ECO:0007669"/>
    <property type="project" value="InterPro"/>
</dbReference>
<dbReference type="eggNOG" id="KOG0239">
    <property type="taxonomic scope" value="Eukaryota"/>
</dbReference>
<dbReference type="GO" id="GO:0005524">
    <property type="term" value="F:ATP binding"/>
    <property type="evidence" value="ECO:0007669"/>
    <property type="project" value="UniProtKB-UniRule"/>
</dbReference>
<name>G0R373_ICHMU</name>
<dbReference type="GO" id="GO:0008017">
    <property type="term" value="F:microtubule binding"/>
    <property type="evidence" value="ECO:0007669"/>
    <property type="project" value="InterPro"/>
</dbReference>
<dbReference type="PROSITE" id="PS50067">
    <property type="entry name" value="KINESIN_MOTOR_2"/>
    <property type="match status" value="1"/>
</dbReference>
<dbReference type="EMBL" id="GL984293">
    <property type="protein sequence ID" value="EGR28096.1"/>
    <property type="molecule type" value="Genomic_DNA"/>
</dbReference>
<dbReference type="PANTHER" id="PTHR47972">
    <property type="entry name" value="KINESIN-LIKE PROTEIN KLP-3"/>
    <property type="match status" value="1"/>
</dbReference>
<dbReference type="STRING" id="857967.G0R373"/>
<evidence type="ECO:0000256" key="1">
    <source>
        <dbReference type="PROSITE-ProRule" id="PRU00283"/>
    </source>
</evidence>
<protein>
    <submittedName>
        <fullName evidence="3">Kinesin motor domain protein</fullName>
        <ecNumber evidence="3">2.3.1.176</ecNumber>
        <ecNumber evidence="3">3.1.4.16</ecNumber>
    </submittedName>
</protein>
<dbReference type="Gene3D" id="3.40.850.10">
    <property type="entry name" value="Kinesin motor domain"/>
    <property type="match status" value="1"/>
</dbReference>
<comment type="similarity">
    <text evidence="1">Belongs to the TRAFAC class myosin-kinesin ATPase superfamily. Kinesin family.</text>
</comment>
<feature type="non-terminal residue" evidence="3">
    <location>
        <position position="1"/>
    </location>
</feature>
<dbReference type="EC" id="3.1.4.16" evidence="3"/>
<dbReference type="InParanoid" id="G0R373"/>
<dbReference type="Pfam" id="PF00225">
    <property type="entry name" value="Kinesin"/>
    <property type="match status" value="1"/>
</dbReference>
<feature type="binding site" evidence="1">
    <location>
        <begin position="332"/>
        <end position="339"/>
    </location>
    <ligand>
        <name>ATP</name>
        <dbReference type="ChEBI" id="CHEBI:30616"/>
    </ligand>
</feature>
<dbReference type="SMART" id="SM00129">
    <property type="entry name" value="KISc"/>
    <property type="match status" value="1"/>
</dbReference>
<keyword evidence="1" id="KW-0547">Nucleotide-binding</keyword>
<dbReference type="GO" id="GO:0003777">
    <property type="term" value="F:microtubule motor activity"/>
    <property type="evidence" value="ECO:0007669"/>
    <property type="project" value="InterPro"/>
</dbReference>
<dbReference type="PRINTS" id="PR00380">
    <property type="entry name" value="KINESINHEAVY"/>
</dbReference>
<sequence>QNPFLNIPIKKEEEQDQSFEYDQQKTQLTQYLTNIKQVKETQNIPIDKKLELKTQNNILLQSIKMYQQYLNQLDYEELKLNDYNKTLFNQINENVQKINSIDQQTKEIKNKFEKETEEIITKQNLQLENKTVLIQKQKNIIQILNQNRQIVLQKQQSNQQQENNLNQLKSSYEQGFKLKNKIYDQNILTKQKIQENQITPQLEQYLFQITQQKQNLNEKLQTLKGNIRVYCRIRPLNEQEIQKIESNKQNNQEYKYDQENQNEQIIQTQNSHNLKLLVPQSHIKSQNNIKSYSFQFENIFDEFSSQSEIFSNLQELIQSVLDGQNVCIFAYGPTGTGKTYTMQGEEEYQKWGIIPRSIEYIYQEMEKMKAYDWNYVIKISLSEIYNEILQDLLHKDGKKEEVKEIKIENGPQQIMQLLKIGYEKRKTSETHCNDYSSRSHCIFQMKIDGYNSRKGAINGDQPIIKGALNLIDLAGSERLSLSKAEGERLKETQNINKSLTALGMLLQVYLIRKLYTIQKLQLTYYLQIILEEFQNSYDGEYFTLLLSFHQNLRTLKFAEKVKFCKNNNQRYQDNNSSSPYSRFNSFYIAQRDNNFLGKKQEPPFKNSLAPTSLRNTAFGFSANKK</sequence>
<dbReference type="PANTHER" id="PTHR47972:SF28">
    <property type="entry name" value="KINESIN-LIKE PROTEIN KLP-3"/>
    <property type="match status" value="1"/>
</dbReference>
<keyword evidence="3" id="KW-0378">Hydrolase</keyword>
<keyword evidence="3" id="KW-0012">Acyltransferase</keyword>
<feature type="domain" description="Kinesin motor" evidence="2">
    <location>
        <begin position="226"/>
        <end position="503"/>
    </location>
</feature>
<evidence type="ECO:0000259" key="2">
    <source>
        <dbReference type="PROSITE" id="PS50067"/>
    </source>
</evidence>
<reference evidence="3 4" key="1">
    <citation type="submission" date="2011-07" db="EMBL/GenBank/DDBJ databases">
        <authorList>
            <person name="Coyne R."/>
            <person name="Brami D."/>
            <person name="Johnson J."/>
            <person name="Hostetler J."/>
            <person name="Hannick L."/>
            <person name="Clark T."/>
            <person name="Cassidy-Hanley D."/>
            <person name="Inman J."/>
        </authorList>
    </citation>
    <scope>NUCLEOTIDE SEQUENCE [LARGE SCALE GENOMIC DNA]</scope>
    <source>
        <strain evidence="3 4">G5</strain>
    </source>
</reference>
<dbReference type="RefSeq" id="XP_004027441.1">
    <property type="nucleotide sequence ID" value="XM_004027392.1"/>
</dbReference>
<dbReference type="GO" id="GO:0016746">
    <property type="term" value="F:acyltransferase activity"/>
    <property type="evidence" value="ECO:0007669"/>
    <property type="project" value="UniProtKB-KW"/>
</dbReference>
<dbReference type="Proteomes" id="UP000008983">
    <property type="component" value="Unassembled WGS sequence"/>
</dbReference>
<evidence type="ECO:0000313" key="4">
    <source>
        <dbReference type="Proteomes" id="UP000008983"/>
    </source>
</evidence>
<keyword evidence="4" id="KW-1185">Reference proteome</keyword>
<gene>
    <name evidence="3" type="ORF">IMG5_183530</name>
</gene>
<dbReference type="EC" id="2.3.1.176" evidence="3"/>
<dbReference type="GO" id="GO:0008663">
    <property type="term" value="F:2',3'-cyclic-nucleotide 2'-phosphodiesterase activity"/>
    <property type="evidence" value="ECO:0007669"/>
    <property type="project" value="UniProtKB-EC"/>
</dbReference>
<dbReference type="AlphaFoldDB" id="G0R373"/>
<keyword evidence="1" id="KW-0067">ATP-binding</keyword>
<accession>G0R373</accession>
<dbReference type="SUPFAM" id="SSF52540">
    <property type="entry name" value="P-loop containing nucleoside triphosphate hydrolases"/>
    <property type="match status" value="1"/>
</dbReference>
<dbReference type="GeneID" id="14904158"/>
<organism evidence="3 4">
    <name type="scientific">Ichthyophthirius multifiliis</name>
    <name type="common">White spot disease agent</name>
    <name type="synonym">Ich</name>
    <dbReference type="NCBI Taxonomy" id="5932"/>
    <lineage>
        <taxon>Eukaryota</taxon>
        <taxon>Sar</taxon>
        <taxon>Alveolata</taxon>
        <taxon>Ciliophora</taxon>
        <taxon>Intramacronucleata</taxon>
        <taxon>Oligohymenophorea</taxon>
        <taxon>Hymenostomatida</taxon>
        <taxon>Ophryoglenina</taxon>
        <taxon>Ichthyophthirius</taxon>
    </lineage>
</organism>
<dbReference type="OMA" id="EYHASRL"/>
<evidence type="ECO:0000313" key="3">
    <source>
        <dbReference type="EMBL" id="EGR28096.1"/>
    </source>
</evidence>
<keyword evidence="1" id="KW-0505">Motor protein</keyword>
<dbReference type="InterPro" id="IPR027640">
    <property type="entry name" value="Kinesin-like_fam"/>
</dbReference>
<dbReference type="InterPro" id="IPR001752">
    <property type="entry name" value="Kinesin_motor_dom"/>
</dbReference>
<dbReference type="GO" id="GO:0015630">
    <property type="term" value="C:microtubule cytoskeleton"/>
    <property type="evidence" value="ECO:0007669"/>
    <property type="project" value="TreeGrafter"/>
</dbReference>
<proteinExistence type="inferred from homology"/>
<dbReference type="InterPro" id="IPR027417">
    <property type="entry name" value="P-loop_NTPase"/>
</dbReference>
<keyword evidence="3" id="KW-0808">Transferase</keyword>